<proteinExistence type="predicted"/>
<evidence type="ECO:0000313" key="1">
    <source>
        <dbReference type="EMBL" id="CAH3019400.1"/>
    </source>
</evidence>
<comment type="caution">
    <text evidence="1">The sequence shown here is derived from an EMBL/GenBank/DDBJ whole genome shotgun (WGS) entry which is preliminary data.</text>
</comment>
<reference evidence="1 5" key="1">
    <citation type="submission" date="2022-05" db="EMBL/GenBank/DDBJ databases">
        <authorList>
            <consortium name="Genoscope - CEA"/>
            <person name="William W."/>
        </authorList>
    </citation>
    <scope>NUCLEOTIDE SEQUENCE [LARGE SCALE GENOMIC DNA]</scope>
</reference>
<evidence type="ECO:0000313" key="5">
    <source>
        <dbReference type="Proteomes" id="UP001159427"/>
    </source>
</evidence>
<dbReference type="EMBL" id="CALNXI010000415">
    <property type="protein sequence ID" value="CAH3026652.1"/>
    <property type="molecule type" value="Genomic_DNA"/>
</dbReference>
<evidence type="ECO:0000313" key="4">
    <source>
        <dbReference type="EMBL" id="CAH3173080.1"/>
    </source>
</evidence>
<dbReference type="EMBL" id="CALNXI010001602">
    <property type="protein sequence ID" value="CAH3173080.1"/>
    <property type="molecule type" value="Genomic_DNA"/>
</dbReference>
<gene>
    <name evidence="1" type="ORF">PEVE_00002555</name>
    <name evidence="4" type="ORF">PEVE_00008860</name>
    <name evidence="2" type="ORF">PEVE_00029617</name>
    <name evidence="3" type="ORF">PEVE_00033390</name>
</gene>
<evidence type="ECO:0000313" key="2">
    <source>
        <dbReference type="EMBL" id="CAH3026652.1"/>
    </source>
</evidence>
<organism evidence="1 5">
    <name type="scientific">Porites evermanni</name>
    <dbReference type="NCBI Taxonomy" id="104178"/>
    <lineage>
        <taxon>Eukaryota</taxon>
        <taxon>Metazoa</taxon>
        <taxon>Cnidaria</taxon>
        <taxon>Anthozoa</taxon>
        <taxon>Hexacorallia</taxon>
        <taxon>Scleractinia</taxon>
        <taxon>Fungiina</taxon>
        <taxon>Poritidae</taxon>
        <taxon>Porites</taxon>
    </lineage>
</organism>
<keyword evidence="5" id="KW-1185">Reference proteome</keyword>
<accession>A0ABN8LQ65</accession>
<dbReference type="EMBL" id="CALNXI010000115">
    <property type="protein sequence ID" value="CAH3019400.1"/>
    <property type="molecule type" value="Genomic_DNA"/>
</dbReference>
<dbReference type="Proteomes" id="UP001159427">
    <property type="component" value="Unassembled WGS sequence"/>
</dbReference>
<sequence length="218" mass="25138">MATARMMSKTNLKSVLDDMLEKTESEVSGNIAWADVDQKLALVDFFKELRSAKDLIVKKYETTCEREKLHCAMELGKVHTLVAKEVLYWKKVIQRRMRKTPRQACPYRIDVSHRLSEEIFSCIKDLLTCVSQYGLEMHQSKGTTTIKIWSKRKLELFFNDILGAASGGLPTKVIKNATVKILISKEKVFTLKYAKASERIEINCFYGVWNEHHVPQHL</sequence>
<dbReference type="EMBL" id="CALNXI010000497">
    <property type="protein sequence ID" value="CAH3028203.1"/>
    <property type="molecule type" value="Genomic_DNA"/>
</dbReference>
<protein>
    <submittedName>
        <fullName evidence="1">Uncharacterized protein</fullName>
    </submittedName>
</protein>
<evidence type="ECO:0000313" key="3">
    <source>
        <dbReference type="EMBL" id="CAH3028203.1"/>
    </source>
</evidence>
<name>A0ABN8LQ65_9CNID</name>